<sequence>MVYPLYIAPRMCLRLVNRRVNVPAVCGLAFLGLVRVSILFCPTRPPSLEESMQVSEVSGYFYWVSCLVWCLGWLTVEDSGGGGEW</sequence>
<feature type="transmembrane region" description="Helical" evidence="1">
    <location>
        <begin position="60"/>
        <end position="76"/>
    </location>
</feature>
<keyword evidence="1" id="KW-0472">Membrane</keyword>
<keyword evidence="1" id="KW-1133">Transmembrane helix</keyword>
<keyword evidence="1" id="KW-0812">Transmembrane</keyword>
<comment type="caution">
    <text evidence="2">The sequence shown here is derived from an EMBL/GenBank/DDBJ whole genome shotgun (WGS) entry which is preliminary data.</text>
</comment>
<accession>A0AA39W3S5</accession>
<evidence type="ECO:0000313" key="2">
    <source>
        <dbReference type="EMBL" id="KAK0609534.1"/>
    </source>
</evidence>
<gene>
    <name evidence="2" type="ORF">B0T17DRAFT_546477</name>
</gene>
<dbReference type="Proteomes" id="UP001174934">
    <property type="component" value="Unassembled WGS sequence"/>
</dbReference>
<proteinExistence type="predicted"/>
<keyword evidence="3" id="KW-1185">Reference proteome</keyword>
<dbReference type="EMBL" id="JAULSR010000013">
    <property type="protein sequence ID" value="KAK0609534.1"/>
    <property type="molecule type" value="Genomic_DNA"/>
</dbReference>
<organism evidence="2 3">
    <name type="scientific">Bombardia bombarda</name>
    <dbReference type="NCBI Taxonomy" id="252184"/>
    <lineage>
        <taxon>Eukaryota</taxon>
        <taxon>Fungi</taxon>
        <taxon>Dikarya</taxon>
        <taxon>Ascomycota</taxon>
        <taxon>Pezizomycotina</taxon>
        <taxon>Sordariomycetes</taxon>
        <taxon>Sordariomycetidae</taxon>
        <taxon>Sordariales</taxon>
        <taxon>Lasiosphaeriaceae</taxon>
        <taxon>Bombardia</taxon>
    </lineage>
</organism>
<protein>
    <submittedName>
        <fullName evidence="2">Uncharacterized protein</fullName>
    </submittedName>
</protein>
<feature type="transmembrane region" description="Helical" evidence="1">
    <location>
        <begin position="20"/>
        <end position="40"/>
    </location>
</feature>
<reference evidence="2" key="1">
    <citation type="submission" date="2023-06" db="EMBL/GenBank/DDBJ databases">
        <title>Genome-scale phylogeny and comparative genomics of the fungal order Sordariales.</title>
        <authorList>
            <consortium name="Lawrence Berkeley National Laboratory"/>
            <person name="Hensen N."/>
            <person name="Bonometti L."/>
            <person name="Westerberg I."/>
            <person name="Brannstrom I.O."/>
            <person name="Guillou S."/>
            <person name="Cros-Aarteil S."/>
            <person name="Calhoun S."/>
            <person name="Haridas S."/>
            <person name="Kuo A."/>
            <person name="Mondo S."/>
            <person name="Pangilinan J."/>
            <person name="Riley R."/>
            <person name="LaButti K."/>
            <person name="Andreopoulos B."/>
            <person name="Lipzen A."/>
            <person name="Chen C."/>
            <person name="Yanf M."/>
            <person name="Daum C."/>
            <person name="Ng V."/>
            <person name="Clum A."/>
            <person name="Steindorff A."/>
            <person name="Ohm R."/>
            <person name="Martin F."/>
            <person name="Silar P."/>
            <person name="Natvig D."/>
            <person name="Lalanne C."/>
            <person name="Gautier V."/>
            <person name="Ament-velasquez S.L."/>
            <person name="Kruys A."/>
            <person name="Hutchinson M.I."/>
            <person name="Powell A.J."/>
            <person name="Barry K."/>
            <person name="Miller A.N."/>
            <person name="Grigoriev I.V."/>
            <person name="Debuchy R."/>
            <person name="Gladieux P."/>
            <person name="Thoren M.H."/>
            <person name="Johannesson H."/>
        </authorList>
    </citation>
    <scope>NUCLEOTIDE SEQUENCE</scope>
    <source>
        <strain evidence="2">SMH3391-2</strain>
    </source>
</reference>
<name>A0AA39W3S5_9PEZI</name>
<evidence type="ECO:0000313" key="3">
    <source>
        <dbReference type="Proteomes" id="UP001174934"/>
    </source>
</evidence>
<dbReference type="AlphaFoldDB" id="A0AA39W3S5"/>
<evidence type="ECO:0000256" key="1">
    <source>
        <dbReference type="SAM" id="Phobius"/>
    </source>
</evidence>